<evidence type="ECO:0000256" key="2">
    <source>
        <dbReference type="ARBA" id="ARBA00022741"/>
    </source>
</evidence>
<evidence type="ECO:0000256" key="6">
    <source>
        <dbReference type="HAMAP-Rule" id="MF_02207"/>
    </source>
</evidence>
<dbReference type="EMBL" id="QSFO01000006">
    <property type="protein sequence ID" value="RHA54908.1"/>
    <property type="molecule type" value="Genomic_DNA"/>
</dbReference>
<evidence type="ECO:0000313" key="7">
    <source>
        <dbReference type="EMBL" id="RHA19139.1"/>
    </source>
</evidence>
<comment type="caution">
    <text evidence="10">The sequence shown here is derived from an EMBL/GenBank/DDBJ whole genome shotgun (WGS) entry which is preliminary data.</text>
</comment>
<evidence type="ECO:0000313" key="15">
    <source>
        <dbReference type="Proteomes" id="UP000285740"/>
    </source>
</evidence>
<comment type="similarity">
    <text evidence="5 6">Belongs to the FtsA/MreB family.</text>
</comment>
<dbReference type="GO" id="GO:0005737">
    <property type="term" value="C:cytoplasm"/>
    <property type="evidence" value="ECO:0007669"/>
    <property type="project" value="UniProtKB-SubCell"/>
</dbReference>
<dbReference type="PANTHER" id="PTHR42749:SF1">
    <property type="entry name" value="CELL SHAPE-DETERMINING PROTEIN MREB"/>
    <property type="match status" value="1"/>
</dbReference>
<dbReference type="Proteomes" id="UP000283314">
    <property type="component" value="Unassembled WGS sequence"/>
</dbReference>
<feature type="binding site" evidence="6">
    <location>
        <begin position="210"/>
        <end position="213"/>
    </location>
    <ligand>
        <name>ATP</name>
        <dbReference type="ChEBI" id="CHEBI:30616"/>
    </ligand>
</feature>
<dbReference type="InterPro" id="IPR056546">
    <property type="entry name" value="MreB_MamK-like"/>
</dbReference>
<dbReference type="Pfam" id="PF06723">
    <property type="entry name" value="MreB_Mbl"/>
    <property type="match status" value="1"/>
</dbReference>
<organism evidence="10 16">
    <name type="scientific">Eubacterium ventriosum</name>
    <dbReference type="NCBI Taxonomy" id="39496"/>
    <lineage>
        <taxon>Bacteria</taxon>
        <taxon>Bacillati</taxon>
        <taxon>Bacillota</taxon>
        <taxon>Clostridia</taxon>
        <taxon>Eubacteriales</taxon>
        <taxon>Eubacteriaceae</taxon>
        <taxon>Eubacterium</taxon>
    </lineage>
</organism>
<keyword evidence="1 6" id="KW-0963">Cytoplasm</keyword>
<evidence type="ECO:0000313" key="10">
    <source>
        <dbReference type="EMBL" id="RHF90939.1"/>
    </source>
</evidence>
<reference evidence="12 13" key="1">
    <citation type="submission" date="2018-08" db="EMBL/GenBank/DDBJ databases">
        <title>A genome reference for cultivated species of the human gut microbiota.</title>
        <authorList>
            <person name="Zou Y."/>
            <person name="Xue W."/>
            <person name="Luo G."/>
        </authorList>
    </citation>
    <scope>NUCLEOTIDE SEQUENCE [LARGE SCALE GENOMIC DNA]</scope>
    <source>
        <strain evidence="11 12">AF37-4</strain>
        <strain evidence="10 16">AM23-22</strain>
        <strain evidence="9 15">AM42-30</strain>
        <strain evidence="8 13">AM43-2</strain>
        <strain evidence="7 14">AM44-11BH</strain>
    </source>
</reference>
<dbReference type="InterPro" id="IPR043129">
    <property type="entry name" value="ATPase_NBD"/>
</dbReference>
<dbReference type="AlphaFoldDB" id="A0A414RD27"/>
<dbReference type="GO" id="GO:0000902">
    <property type="term" value="P:cell morphogenesis"/>
    <property type="evidence" value="ECO:0007669"/>
    <property type="project" value="InterPro"/>
</dbReference>
<evidence type="ECO:0000313" key="16">
    <source>
        <dbReference type="Proteomes" id="UP000286186"/>
    </source>
</evidence>
<evidence type="ECO:0000256" key="1">
    <source>
        <dbReference type="ARBA" id="ARBA00022490"/>
    </source>
</evidence>
<evidence type="ECO:0000256" key="5">
    <source>
        <dbReference type="ARBA" id="ARBA00023458"/>
    </source>
</evidence>
<dbReference type="EMBL" id="QROT01000004">
    <property type="protein sequence ID" value="RHL45674.1"/>
    <property type="molecule type" value="Genomic_DNA"/>
</dbReference>
<dbReference type="NCBIfam" id="NF010539">
    <property type="entry name" value="PRK13927.1"/>
    <property type="match status" value="1"/>
</dbReference>
<dbReference type="Proteomes" id="UP000286186">
    <property type="component" value="Unassembled WGS sequence"/>
</dbReference>
<dbReference type="PANTHER" id="PTHR42749">
    <property type="entry name" value="CELL SHAPE-DETERMINING PROTEIN MREB"/>
    <property type="match status" value="1"/>
</dbReference>
<comment type="caution">
    <text evidence="6">Lacks conserved residue(s) required for the propagation of feature annotation.</text>
</comment>
<evidence type="ECO:0000313" key="9">
    <source>
        <dbReference type="EMBL" id="RHA76657.1"/>
    </source>
</evidence>
<dbReference type="EMBL" id="QSFV01000048">
    <property type="protein sequence ID" value="RHA76657.1"/>
    <property type="molecule type" value="Genomic_DNA"/>
</dbReference>
<dbReference type="GO" id="GO:0008360">
    <property type="term" value="P:regulation of cell shape"/>
    <property type="evidence" value="ECO:0007669"/>
    <property type="project" value="UniProtKB-UniRule"/>
</dbReference>
<dbReference type="CDD" id="cd10225">
    <property type="entry name" value="ASKHA_NBD_MreB-like"/>
    <property type="match status" value="1"/>
</dbReference>
<dbReference type="Proteomes" id="UP000284779">
    <property type="component" value="Unassembled WGS sequence"/>
</dbReference>
<comment type="subcellular location">
    <subcellularLocation>
        <location evidence="6">Cytoplasm</location>
    </subcellularLocation>
    <text evidence="6">Membrane-associated.</text>
</comment>
<dbReference type="GO" id="GO:0005524">
    <property type="term" value="F:ATP binding"/>
    <property type="evidence" value="ECO:0007669"/>
    <property type="project" value="UniProtKB-KW"/>
</dbReference>
<dbReference type="PRINTS" id="PR01652">
    <property type="entry name" value="SHAPEPROTEIN"/>
</dbReference>
<dbReference type="SUPFAM" id="SSF53067">
    <property type="entry name" value="Actin-like ATPase domain"/>
    <property type="match status" value="2"/>
</dbReference>
<keyword evidence="4 6" id="KW-0133">Cell shape</keyword>
<evidence type="ECO:0000256" key="3">
    <source>
        <dbReference type="ARBA" id="ARBA00022840"/>
    </source>
</evidence>
<dbReference type="Proteomes" id="UP000284598">
    <property type="component" value="Unassembled WGS sequence"/>
</dbReference>
<evidence type="ECO:0000313" key="13">
    <source>
        <dbReference type="Proteomes" id="UP000284598"/>
    </source>
</evidence>
<accession>A0A414RD27</accession>
<evidence type="ECO:0000313" key="14">
    <source>
        <dbReference type="Proteomes" id="UP000284779"/>
    </source>
</evidence>
<dbReference type="Proteomes" id="UP000285740">
    <property type="component" value="Unassembled WGS sequence"/>
</dbReference>
<keyword evidence="3 6" id="KW-0067">ATP-binding</keyword>
<sequence>MKGQIMSRSVFGIDFGTSTIKIYNGLTKTVITEKDIIAIKNKTQLFEFGDEALKMYEKTPPNINIIFPIKYGVIADLKNMKLLFESFYKKITKASGSKMGRFCIAVPTDITEVEKRAFYDVVAKSDIKAREIKIVEKPIADAVGLQIDMNSQKGNLIVNIGADTTEISVISMGGIVVSRIIKLGGNNIDQMICDVVKRRYNIYIGLRTAEKIKIALADAIYSEDENNEDDILYVFGRNVITGLPSERAVAKDTICEAIKPFFDEMVDSIKTILERTPPELSADILETGMYLTGGSASIRNLDKLIAQETDLKVNTVKNPEASVIRGISLIVSDSQYKKLMYEPKQSSF</sequence>
<evidence type="ECO:0000256" key="4">
    <source>
        <dbReference type="ARBA" id="ARBA00022960"/>
    </source>
</evidence>
<dbReference type="InterPro" id="IPR004753">
    <property type="entry name" value="MreB"/>
</dbReference>
<dbReference type="HAMAP" id="MF_02207">
    <property type="entry name" value="MreB"/>
    <property type="match status" value="1"/>
</dbReference>
<evidence type="ECO:0000313" key="8">
    <source>
        <dbReference type="EMBL" id="RHA54908.1"/>
    </source>
</evidence>
<evidence type="ECO:0000313" key="11">
    <source>
        <dbReference type="EMBL" id="RHL45674.1"/>
    </source>
</evidence>
<keyword evidence="14" id="KW-1185">Reference proteome</keyword>
<evidence type="ECO:0000313" key="12">
    <source>
        <dbReference type="Proteomes" id="UP000283314"/>
    </source>
</evidence>
<keyword evidence="2 6" id="KW-0547">Nucleotide-binding</keyword>
<dbReference type="EMBL" id="QSFD01000004">
    <property type="protein sequence ID" value="RHA19139.1"/>
    <property type="molecule type" value="Genomic_DNA"/>
</dbReference>
<name>A0A414RD27_9FIRM</name>
<gene>
    <name evidence="6" type="primary">mreB</name>
    <name evidence="11" type="ORF">DW018_05360</name>
    <name evidence="10" type="ORF">DW652_01630</name>
    <name evidence="9" type="ORF">DW918_10355</name>
    <name evidence="8" type="ORF">DW929_06740</name>
    <name evidence="7" type="ORF">DW944_05240</name>
</gene>
<comment type="function">
    <text evidence="6">Forms membrane-associated dynamic filaments that are essential for cell shape determination. Acts by regulating cell wall synthesis and cell elongation, and thus cell shape. A feedback loop between cell geometry and MreB localization may maintain elongated cell shape by targeting cell wall growth to regions of negative cell wall curvature.</text>
</comment>
<dbReference type="EMBL" id="QRHR01000001">
    <property type="protein sequence ID" value="RHF90939.1"/>
    <property type="molecule type" value="Genomic_DNA"/>
</dbReference>
<dbReference type="Gene3D" id="3.30.420.40">
    <property type="match status" value="3"/>
</dbReference>
<proteinExistence type="inferred from homology"/>
<comment type="subunit">
    <text evidence="6">Forms polymers.</text>
</comment>
<protein>
    <recommendedName>
        <fullName evidence="6">Cell shape-determining protein MreB</fullName>
    </recommendedName>
</protein>
<dbReference type="RefSeq" id="WP_117900983.1">
    <property type="nucleotide sequence ID" value="NZ_CATWJF010000003.1"/>
</dbReference>